<accession>M2U3Z5</accession>
<dbReference type="RefSeq" id="WP_008602016.1">
    <property type="nucleotide sequence ID" value="NZ_AMRV01000005.1"/>
</dbReference>
<name>M2U3Z5_9SPHN</name>
<dbReference type="Pfam" id="PF01425">
    <property type="entry name" value="Amidase"/>
    <property type="match status" value="2"/>
</dbReference>
<dbReference type="GO" id="GO:0016740">
    <property type="term" value="F:transferase activity"/>
    <property type="evidence" value="ECO:0007669"/>
    <property type="project" value="UniProtKB-KW"/>
</dbReference>
<comment type="caution">
    <text evidence="2">The sequence shown here is derived from an EMBL/GenBank/DDBJ whole genome shotgun (WGS) entry which is preliminary data.</text>
</comment>
<organism evidence="2 3">
    <name type="scientific">Pacificimonas flava</name>
    <dbReference type="NCBI Taxonomy" id="1234595"/>
    <lineage>
        <taxon>Bacteria</taxon>
        <taxon>Pseudomonadati</taxon>
        <taxon>Pseudomonadota</taxon>
        <taxon>Alphaproteobacteria</taxon>
        <taxon>Sphingomonadales</taxon>
        <taxon>Sphingosinicellaceae</taxon>
        <taxon>Pacificimonas</taxon>
    </lineage>
</organism>
<dbReference type="AlphaFoldDB" id="M2U3Z5"/>
<dbReference type="PANTHER" id="PTHR43372:SF4">
    <property type="entry name" value="FATTY-ACID AMIDE HYDROLASE 2"/>
    <property type="match status" value="1"/>
</dbReference>
<dbReference type="InterPro" id="IPR023631">
    <property type="entry name" value="Amidase_dom"/>
</dbReference>
<reference evidence="2 3" key="1">
    <citation type="journal article" date="2013" name="Genome Announc.">
        <title>Draft Genome Sequence of Strain JLT2015T, Belonging to the Family Sphingomonadaceae of the Alphaproteobacteria.</title>
        <authorList>
            <person name="Tang K."/>
            <person name="Liu K."/>
            <person name="Li S."/>
            <person name="Jiao N."/>
        </authorList>
    </citation>
    <scope>NUCLEOTIDE SEQUENCE [LARGE SCALE GENOMIC DNA]</scope>
    <source>
        <strain evidence="2 3">JLT2015</strain>
    </source>
</reference>
<dbReference type="PANTHER" id="PTHR43372">
    <property type="entry name" value="FATTY-ACID AMIDE HYDROLASE"/>
    <property type="match status" value="1"/>
</dbReference>
<sequence length="440" mass="46836">MVTLKSAIGTANAVRAGRTTALAEAQAAIARIEARDDDLNAVVVRDFDRALDAARALDVRSDRADLPLAGVPMTIKESFDVAGLPTTWGLAEHKDFIADRDAEVVRRLKAAGAILLGKTNVPPVLADWHSSNPVYGVTRNPHDPSRVPGGSSGGSAVSLAAGYVPLEYGSDIGGSIRVPAHFCGVWGHKPSYGIVSTDGQMLPGTDGHMAEMSVVGPMARTPEDLSLALDLTLMHPLAGPHRQTFSGLRIAVLEAHPAAGLDDEIGAAMVAASRQAERDGAVIVHRPPQPLPDLAAMHAAYIRLLLTTIGRRQPLPEGVEPVDLESWWQMLDEQARYRRQWAAFFEGVGVLLAPIAGITAFPHDDGDSRSRMVSVNGRPEPWGPQLAWAGLANYPGLPATAMPLTRSREGLPIGMQVIGPRFGDRLTLAAARWIADALTK</sequence>
<evidence type="ECO:0000259" key="1">
    <source>
        <dbReference type="Pfam" id="PF01425"/>
    </source>
</evidence>
<dbReference type="Proteomes" id="UP000011717">
    <property type="component" value="Unassembled WGS sequence"/>
</dbReference>
<feature type="domain" description="Amidase" evidence="1">
    <location>
        <begin position="26"/>
        <end position="296"/>
    </location>
</feature>
<evidence type="ECO:0000313" key="3">
    <source>
        <dbReference type="Proteomes" id="UP000011717"/>
    </source>
</evidence>
<dbReference type="InterPro" id="IPR052739">
    <property type="entry name" value="FAAH2"/>
</dbReference>
<dbReference type="GO" id="GO:0012505">
    <property type="term" value="C:endomembrane system"/>
    <property type="evidence" value="ECO:0007669"/>
    <property type="project" value="TreeGrafter"/>
</dbReference>
<dbReference type="Gene3D" id="3.90.1300.10">
    <property type="entry name" value="Amidase signature (AS) domain"/>
    <property type="match status" value="1"/>
</dbReference>
<protein>
    <submittedName>
        <fullName evidence="2">Aspartyl-tRNA(Asn) amidotransferase subunit A</fullName>
    </submittedName>
</protein>
<dbReference type="SUPFAM" id="SSF75304">
    <property type="entry name" value="Amidase signature (AS) enzymes"/>
    <property type="match status" value="1"/>
</dbReference>
<feature type="domain" description="Amidase" evidence="1">
    <location>
        <begin position="328"/>
        <end position="428"/>
    </location>
</feature>
<gene>
    <name evidence="2" type="ORF">C725_1792</name>
</gene>
<keyword evidence="3" id="KW-1185">Reference proteome</keyword>
<keyword evidence="2" id="KW-0808">Transferase</keyword>
<evidence type="ECO:0000313" key="2">
    <source>
        <dbReference type="EMBL" id="EMD82752.1"/>
    </source>
</evidence>
<proteinExistence type="predicted"/>
<dbReference type="EMBL" id="AMRV01000005">
    <property type="protein sequence ID" value="EMD82752.1"/>
    <property type="molecule type" value="Genomic_DNA"/>
</dbReference>
<dbReference type="InterPro" id="IPR036928">
    <property type="entry name" value="AS_sf"/>
</dbReference>
<dbReference type="PATRIC" id="fig|1234595.3.peg.1795"/>